<evidence type="ECO:0000313" key="3">
    <source>
        <dbReference type="Proteomes" id="UP000186914"/>
    </source>
</evidence>
<dbReference type="Pfam" id="PF01408">
    <property type="entry name" value="GFO_IDH_MocA"/>
    <property type="match status" value="1"/>
</dbReference>
<accession>A0A1N7DGG4</accession>
<proteinExistence type="predicted"/>
<keyword evidence="3" id="KW-1185">Reference proteome</keyword>
<evidence type="ECO:0000313" key="2">
    <source>
        <dbReference type="EMBL" id="SIR74835.1"/>
    </source>
</evidence>
<sequence>MLDIGIIGLDTSHAEAFAQVIDESHKMTINGVWDTNSVRDRAYTETFASKYDALHFHNLDEMVPHIDAAMVLTVNWETHRPLATRFLEAGIPTFIDKPLAGQYEDITAIESAAQQAPLFGGSAVPFHPTIASLPHGEMGRTLFGAGYNDYFYYRVHLIDTVRLFASSNWTEIQPSDSGGTLVDIGFENATHATLQFDGCPADATFGLLDIGKQTRVIEIESSEDSLEKMYAPFIDSFHAVVTGERDDTQRLIDSATLLLGTEAAIETGQKVTPDSDVLTEICRDGDAFLAEYEPYY</sequence>
<dbReference type="InterPro" id="IPR036291">
    <property type="entry name" value="NAD(P)-bd_dom_sf"/>
</dbReference>
<gene>
    <name evidence="2" type="ORF">SAMN05421858_3595</name>
</gene>
<feature type="domain" description="Gfo/Idh/MocA-like oxidoreductase N-terminal" evidence="1">
    <location>
        <begin position="3"/>
        <end position="116"/>
    </location>
</feature>
<evidence type="ECO:0000259" key="1">
    <source>
        <dbReference type="Pfam" id="PF01408"/>
    </source>
</evidence>
<dbReference type="PANTHER" id="PTHR43708:SF4">
    <property type="entry name" value="OXIDOREDUCTASE YCEM-RELATED"/>
    <property type="match status" value="1"/>
</dbReference>
<reference evidence="3" key="1">
    <citation type="submission" date="2017-01" db="EMBL/GenBank/DDBJ databases">
        <authorList>
            <person name="Varghese N."/>
            <person name="Submissions S."/>
        </authorList>
    </citation>
    <scope>NUCLEOTIDE SEQUENCE [LARGE SCALE GENOMIC DNA]</scope>
    <source>
        <strain evidence="3">CGMCC 1.7737</strain>
    </source>
</reference>
<dbReference type="EMBL" id="FTNO01000004">
    <property type="protein sequence ID" value="SIR74835.1"/>
    <property type="molecule type" value="Genomic_DNA"/>
</dbReference>
<name>A0A1N7DGG4_9EURY</name>
<dbReference type="RefSeq" id="WP_076431467.1">
    <property type="nucleotide sequence ID" value="NZ_FTNO01000004.1"/>
</dbReference>
<protein>
    <submittedName>
        <fullName evidence="2">Oxidoreductase family, NAD-binding Rossmann fold</fullName>
    </submittedName>
</protein>
<dbReference type="PANTHER" id="PTHR43708">
    <property type="entry name" value="CONSERVED EXPRESSED OXIDOREDUCTASE (EUROFUNG)"/>
    <property type="match status" value="1"/>
</dbReference>
<dbReference type="InterPro" id="IPR051317">
    <property type="entry name" value="Gfo/Idh/MocA_oxidoreduct"/>
</dbReference>
<dbReference type="Gene3D" id="3.40.50.720">
    <property type="entry name" value="NAD(P)-binding Rossmann-like Domain"/>
    <property type="match status" value="1"/>
</dbReference>
<dbReference type="SUPFAM" id="SSF51735">
    <property type="entry name" value="NAD(P)-binding Rossmann-fold domains"/>
    <property type="match status" value="1"/>
</dbReference>
<dbReference type="InterPro" id="IPR000683">
    <property type="entry name" value="Gfo/Idh/MocA-like_OxRdtase_N"/>
</dbReference>
<dbReference type="AlphaFoldDB" id="A0A1N7DGG4"/>
<organism evidence="2 3">
    <name type="scientific">Haladaptatus litoreus</name>
    <dbReference type="NCBI Taxonomy" id="553468"/>
    <lineage>
        <taxon>Archaea</taxon>
        <taxon>Methanobacteriati</taxon>
        <taxon>Methanobacteriota</taxon>
        <taxon>Stenosarchaea group</taxon>
        <taxon>Halobacteria</taxon>
        <taxon>Halobacteriales</taxon>
        <taxon>Haladaptataceae</taxon>
        <taxon>Haladaptatus</taxon>
    </lineage>
</organism>
<dbReference type="Proteomes" id="UP000186914">
    <property type="component" value="Unassembled WGS sequence"/>
</dbReference>
<dbReference type="OrthoDB" id="190387at2157"/>
<dbReference type="GO" id="GO:0000166">
    <property type="term" value="F:nucleotide binding"/>
    <property type="evidence" value="ECO:0007669"/>
    <property type="project" value="InterPro"/>
</dbReference>